<dbReference type="Proteomes" id="UP000265816">
    <property type="component" value="Unassembled WGS sequence"/>
</dbReference>
<name>A0A398B4S7_9BACI</name>
<protein>
    <submittedName>
        <fullName evidence="2">Uncharacterized protein</fullName>
    </submittedName>
</protein>
<feature type="region of interest" description="Disordered" evidence="1">
    <location>
        <begin position="67"/>
        <end position="95"/>
    </location>
</feature>
<reference evidence="2 3" key="1">
    <citation type="submission" date="2018-08" db="EMBL/GenBank/DDBJ databases">
        <title>Bacillus jemisoniae sp. nov., Bacillus chryseoplanitiae sp. nov., Bacillus resnikiae sp. nov., and Bacillus frankliniae sp. nov., isolated from Viking spacecraft and associated surfaces.</title>
        <authorList>
            <person name="Seuylemezian A."/>
            <person name="Vaishampayan P."/>
        </authorList>
    </citation>
    <scope>NUCLEOTIDE SEQUENCE [LARGE SCALE GENOMIC DNA]</scope>
    <source>
        <strain evidence="2 3">JJ-247</strain>
    </source>
</reference>
<keyword evidence="3" id="KW-1185">Reference proteome</keyword>
<evidence type="ECO:0000313" key="2">
    <source>
        <dbReference type="EMBL" id="RID85069.1"/>
    </source>
</evidence>
<organism evidence="2 3">
    <name type="scientific">Mesobacillus zeae</name>
    <dbReference type="NCBI Taxonomy" id="1917180"/>
    <lineage>
        <taxon>Bacteria</taxon>
        <taxon>Bacillati</taxon>
        <taxon>Bacillota</taxon>
        <taxon>Bacilli</taxon>
        <taxon>Bacillales</taxon>
        <taxon>Bacillaceae</taxon>
        <taxon>Mesobacillus</taxon>
    </lineage>
</organism>
<evidence type="ECO:0000256" key="1">
    <source>
        <dbReference type="SAM" id="MobiDB-lite"/>
    </source>
</evidence>
<accession>A0A398B4S7</accession>
<gene>
    <name evidence="2" type="ORF">D1970_10915</name>
</gene>
<dbReference type="EMBL" id="QWVT01000017">
    <property type="protein sequence ID" value="RID85069.1"/>
    <property type="molecule type" value="Genomic_DNA"/>
</dbReference>
<proteinExistence type="predicted"/>
<comment type="caution">
    <text evidence="2">The sequence shown here is derived from an EMBL/GenBank/DDBJ whole genome shotgun (WGS) entry which is preliminary data.</text>
</comment>
<dbReference type="RefSeq" id="WP_119112904.1">
    <property type="nucleotide sequence ID" value="NZ_CBCSEO010000033.1"/>
</dbReference>
<dbReference type="OrthoDB" id="1821976at2"/>
<evidence type="ECO:0000313" key="3">
    <source>
        <dbReference type="Proteomes" id="UP000265816"/>
    </source>
</evidence>
<sequence>MGIINLIICQSLDIKSALLDEWGVNWDLYQQKCVEGNSKVTGREQSADINKNDKECLKNDFAAADYAHEESDGVPTTGPLSGDPVPSGEISHTSS</sequence>
<dbReference type="AlphaFoldDB" id="A0A398B4S7"/>